<evidence type="ECO:0000256" key="3">
    <source>
        <dbReference type="ARBA" id="ARBA00022475"/>
    </source>
</evidence>
<dbReference type="InterPro" id="IPR049142">
    <property type="entry name" value="MS_channel_1st"/>
</dbReference>
<evidence type="ECO:0000256" key="5">
    <source>
        <dbReference type="ARBA" id="ARBA00022989"/>
    </source>
</evidence>
<protein>
    <submittedName>
        <fullName evidence="11">Mechanosensitive ion channel family protein</fullName>
    </submittedName>
</protein>
<dbReference type="AlphaFoldDB" id="Q0EXG4"/>
<evidence type="ECO:0000256" key="6">
    <source>
        <dbReference type="ARBA" id="ARBA00023136"/>
    </source>
</evidence>
<dbReference type="SUPFAM" id="SSF50182">
    <property type="entry name" value="Sm-like ribonucleoproteins"/>
    <property type="match status" value="1"/>
</dbReference>
<dbReference type="Pfam" id="PF21082">
    <property type="entry name" value="MS_channel_3rd"/>
    <property type="match status" value="1"/>
</dbReference>
<accession>Q0EXG4</accession>
<evidence type="ECO:0000313" key="12">
    <source>
        <dbReference type="Proteomes" id="UP000005297"/>
    </source>
</evidence>
<dbReference type="EMBL" id="AATS01000014">
    <property type="protein sequence ID" value="EAU53952.1"/>
    <property type="molecule type" value="Genomic_DNA"/>
</dbReference>
<feature type="domain" description="Mechanosensitive ion channel MscS C-terminal" evidence="9">
    <location>
        <begin position="274"/>
        <end position="358"/>
    </location>
</feature>
<evidence type="ECO:0000259" key="9">
    <source>
        <dbReference type="Pfam" id="PF21082"/>
    </source>
</evidence>
<dbReference type="InParanoid" id="Q0EXG4"/>
<dbReference type="STRING" id="314344.AL013_09830"/>
<comment type="caution">
    <text evidence="11">The sequence shown here is derived from an EMBL/GenBank/DDBJ whole genome shotgun (WGS) entry which is preliminary data.</text>
</comment>
<dbReference type="InterPro" id="IPR011066">
    <property type="entry name" value="MscS_channel_C_sf"/>
</dbReference>
<dbReference type="InterPro" id="IPR011014">
    <property type="entry name" value="MscS_channel_TM-2"/>
</dbReference>
<feature type="transmembrane region" description="Helical" evidence="7">
    <location>
        <begin position="178"/>
        <end position="198"/>
    </location>
</feature>
<dbReference type="Gene3D" id="1.10.287.1260">
    <property type="match status" value="1"/>
</dbReference>
<evidence type="ECO:0000259" key="8">
    <source>
        <dbReference type="Pfam" id="PF00924"/>
    </source>
</evidence>
<keyword evidence="4 7" id="KW-0812">Transmembrane</keyword>
<dbReference type="GO" id="GO:0008381">
    <property type="term" value="F:mechanosensitive monoatomic ion channel activity"/>
    <property type="evidence" value="ECO:0007669"/>
    <property type="project" value="UniProtKB-ARBA"/>
</dbReference>
<feature type="transmembrane region" description="Helical" evidence="7">
    <location>
        <begin position="36"/>
        <end position="56"/>
    </location>
</feature>
<keyword evidence="3" id="KW-1003">Cell membrane</keyword>
<dbReference type="InterPro" id="IPR049278">
    <property type="entry name" value="MS_channel_C"/>
</dbReference>
<dbReference type="Gene3D" id="2.30.30.60">
    <property type="match status" value="1"/>
</dbReference>
<feature type="domain" description="Mechanosensitive ion channel MscS" evidence="8">
    <location>
        <begin position="200"/>
        <end position="266"/>
    </location>
</feature>
<keyword evidence="6 7" id="KW-0472">Membrane</keyword>
<dbReference type="InterPro" id="IPR010920">
    <property type="entry name" value="LSM_dom_sf"/>
</dbReference>
<dbReference type="PANTHER" id="PTHR30566:SF25">
    <property type="entry name" value="INNER MEMBRANE PROTEIN"/>
    <property type="match status" value="1"/>
</dbReference>
<proteinExistence type="inferred from homology"/>
<dbReference type="Gene3D" id="3.30.70.100">
    <property type="match status" value="1"/>
</dbReference>
<comment type="similarity">
    <text evidence="2">Belongs to the MscS (TC 1.A.23) family.</text>
</comment>
<evidence type="ECO:0000256" key="4">
    <source>
        <dbReference type="ARBA" id="ARBA00022692"/>
    </source>
</evidence>
<dbReference type="SUPFAM" id="SSF82689">
    <property type="entry name" value="Mechanosensitive channel protein MscS (YggB), C-terminal domain"/>
    <property type="match status" value="1"/>
</dbReference>
<name>Q0EXG4_9PROT</name>
<dbReference type="InterPro" id="IPR023408">
    <property type="entry name" value="MscS_beta-dom_sf"/>
</dbReference>
<evidence type="ECO:0000256" key="1">
    <source>
        <dbReference type="ARBA" id="ARBA00004651"/>
    </source>
</evidence>
<evidence type="ECO:0000313" key="11">
    <source>
        <dbReference type="EMBL" id="EAU53952.1"/>
    </source>
</evidence>
<feature type="transmembrane region" description="Helical" evidence="7">
    <location>
        <begin position="152"/>
        <end position="172"/>
    </location>
</feature>
<gene>
    <name evidence="11" type="ORF">SPV1_13177</name>
</gene>
<dbReference type="PANTHER" id="PTHR30566">
    <property type="entry name" value="YNAI-RELATED MECHANOSENSITIVE ION CHANNEL"/>
    <property type="match status" value="1"/>
</dbReference>
<dbReference type="InterPro" id="IPR006685">
    <property type="entry name" value="MscS_channel_2nd"/>
</dbReference>
<dbReference type="GO" id="GO:0005886">
    <property type="term" value="C:plasma membrane"/>
    <property type="evidence" value="ECO:0007669"/>
    <property type="project" value="UniProtKB-SubCell"/>
</dbReference>
<keyword evidence="12" id="KW-1185">Reference proteome</keyword>
<feature type="domain" description="Mechanosensitive ion channel transmembrane helices 2/3" evidence="10">
    <location>
        <begin position="161"/>
        <end position="199"/>
    </location>
</feature>
<feature type="transmembrane region" description="Helical" evidence="7">
    <location>
        <begin position="113"/>
        <end position="131"/>
    </location>
</feature>
<dbReference type="Pfam" id="PF21088">
    <property type="entry name" value="MS_channel_1st"/>
    <property type="match status" value="1"/>
</dbReference>
<keyword evidence="5 7" id="KW-1133">Transmembrane helix</keyword>
<organism evidence="11 12">
    <name type="scientific">Mariprofundus ferrooxydans PV-1</name>
    <dbReference type="NCBI Taxonomy" id="314345"/>
    <lineage>
        <taxon>Bacteria</taxon>
        <taxon>Pseudomonadati</taxon>
        <taxon>Pseudomonadota</taxon>
        <taxon>Candidatius Mariprofundia</taxon>
        <taxon>Mariprofundales</taxon>
        <taxon>Mariprofundaceae</taxon>
        <taxon>Mariprofundus</taxon>
    </lineage>
</organism>
<dbReference type="HOGENOM" id="CLU_037945_0_2_0"/>
<dbReference type="SUPFAM" id="SSF82861">
    <property type="entry name" value="Mechanosensitive channel protein MscS (YggB), transmembrane region"/>
    <property type="match status" value="1"/>
</dbReference>
<feature type="transmembrane region" description="Helical" evidence="7">
    <location>
        <begin position="76"/>
        <end position="101"/>
    </location>
</feature>
<evidence type="ECO:0000256" key="2">
    <source>
        <dbReference type="ARBA" id="ARBA00008017"/>
    </source>
</evidence>
<dbReference type="Pfam" id="PF00924">
    <property type="entry name" value="MS_channel_2nd"/>
    <property type="match status" value="1"/>
</dbReference>
<sequence length="381" mass="42458">MLILHAGSRFQLLQSQVLEMTLYLQTEIASNSVQTWLIALAIALATMVAVGVFRFVSMKYLQKLTEHQVAASVWDILLKVIGRTSWLFIFILALFIGSLVVELPETARRVLDSITIISLLIQAGLWASLALQQSIDQYREHKISEDPASVTTLNVLSFIGKVMLWAVVLLLVLDNLGINITALVAGLGVGGIAIALAVQTILGDLLSSLSIVLDKPFVIGDFLVVGDLLGSVEHVGLKTTRLRSLSGEQLVFSNSDLLNSRIRNYGRMYERRVLFSIGVTYQTPREKLIKIPEIIREAVTGQEKTRFDRSNFKEYGNFSLNFESVYYVLGPDYNEYMNIQESINLHIHEAFENEGIEFAYPTQTLLVQQQSPAGDHQAAPE</sequence>
<comment type="subcellular location">
    <subcellularLocation>
        <location evidence="1">Cell membrane</location>
        <topology evidence="1">Multi-pass membrane protein</topology>
    </subcellularLocation>
</comment>
<evidence type="ECO:0000259" key="10">
    <source>
        <dbReference type="Pfam" id="PF21088"/>
    </source>
</evidence>
<dbReference type="eggNOG" id="COG0668">
    <property type="taxonomic scope" value="Bacteria"/>
</dbReference>
<evidence type="ECO:0000256" key="7">
    <source>
        <dbReference type="SAM" id="Phobius"/>
    </source>
</evidence>
<dbReference type="Proteomes" id="UP000005297">
    <property type="component" value="Unassembled WGS sequence"/>
</dbReference>
<reference evidence="11 12" key="1">
    <citation type="submission" date="2006-09" db="EMBL/GenBank/DDBJ databases">
        <authorList>
            <person name="Emerson D."/>
            <person name="Ferriera S."/>
            <person name="Johnson J."/>
            <person name="Kravitz S."/>
            <person name="Halpern A."/>
            <person name="Remington K."/>
            <person name="Beeson K."/>
            <person name="Tran B."/>
            <person name="Rogers Y.-H."/>
            <person name="Friedman R."/>
            <person name="Venter J.C."/>
        </authorList>
    </citation>
    <scope>NUCLEOTIDE SEQUENCE [LARGE SCALE GENOMIC DNA]</scope>
    <source>
        <strain evidence="11 12">PV-1</strain>
    </source>
</reference>